<name>A0A914L7Y3_MELIC</name>
<feature type="signal peptide" evidence="1">
    <location>
        <begin position="1"/>
        <end position="29"/>
    </location>
</feature>
<keyword evidence="1" id="KW-0732">Signal</keyword>
<dbReference type="AlphaFoldDB" id="A0A914L7Y3"/>
<sequence length="83" mass="9634">MVKVLFLIFIALFILDGMIIKKNQQGVLAQDNNNNDGGYWSEVSFRKKRKANKNKKNGKKSHEKSIEASTIYYKDYNAYNDNI</sequence>
<proteinExistence type="predicted"/>
<organism evidence="2 3">
    <name type="scientific">Meloidogyne incognita</name>
    <name type="common">Southern root-knot nematode worm</name>
    <name type="synonym">Oxyuris incognita</name>
    <dbReference type="NCBI Taxonomy" id="6306"/>
    <lineage>
        <taxon>Eukaryota</taxon>
        <taxon>Metazoa</taxon>
        <taxon>Ecdysozoa</taxon>
        <taxon>Nematoda</taxon>
        <taxon>Chromadorea</taxon>
        <taxon>Rhabditida</taxon>
        <taxon>Tylenchina</taxon>
        <taxon>Tylenchomorpha</taxon>
        <taxon>Tylenchoidea</taxon>
        <taxon>Meloidogynidae</taxon>
        <taxon>Meloidogyninae</taxon>
        <taxon>Meloidogyne</taxon>
        <taxon>Meloidogyne incognita group</taxon>
    </lineage>
</organism>
<accession>A0A914L7Y3</accession>
<feature type="chain" id="PRO_5036770767" evidence="1">
    <location>
        <begin position="30"/>
        <end position="83"/>
    </location>
</feature>
<dbReference type="WBParaSite" id="Minc3s00268g09022">
    <property type="protein sequence ID" value="Minc3s00268g09022"/>
    <property type="gene ID" value="Minc3s00268g09022"/>
</dbReference>
<evidence type="ECO:0000256" key="1">
    <source>
        <dbReference type="SAM" id="SignalP"/>
    </source>
</evidence>
<reference evidence="3" key="1">
    <citation type="submission" date="2022-11" db="UniProtKB">
        <authorList>
            <consortium name="WormBaseParasite"/>
        </authorList>
    </citation>
    <scope>IDENTIFICATION</scope>
</reference>
<keyword evidence="2" id="KW-1185">Reference proteome</keyword>
<protein>
    <submittedName>
        <fullName evidence="3">Candidate secreted effector</fullName>
    </submittedName>
</protein>
<evidence type="ECO:0000313" key="3">
    <source>
        <dbReference type="WBParaSite" id="Minc3s00268g09022"/>
    </source>
</evidence>
<dbReference type="Proteomes" id="UP000887563">
    <property type="component" value="Unplaced"/>
</dbReference>
<evidence type="ECO:0000313" key="2">
    <source>
        <dbReference type="Proteomes" id="UP000887563"/>
    </source>
</evidence>